<dbReference type="EMBL" id="JALMLT010000006">
    <property type="protein sequence ID" value="MDT8760995.1"/>
    <property type="molecule type" value="Genomic_DNA"/>
</dbReference>
<name>A0ABU3N908_9SPHN</name>
<organism evidence="1">
    <name type="scientific">Sphingomonas psychrotolerans</name>
    <dbReference type="NCBI Taxonomy" id="1327635"/>
    <lineage>
        <taxon>Bacteria</taxon>
        <taxon>Pseudomonadati</taxon>
        <taxon>Pseudomonadota</taxon>
        <taxon>Alphaproteobacteria</taxon>
        <taxon>Sphingomonadales</taxon>
        <taxon>Sphingomonadaceae</taxon>
        <taxon>Sphingomonas</taxon>
    </lineage>
</organism>
<sequence length="105" mass="12048">MRPYKPYIPQTAGEVVELLGSMVLDAPKFEDESYFAGMSIETEYFALDEGLKVIKAKLGEERYTRLVKMALVTKEKFLRAREGDAEELVAGRNILIEMIEMLQKR</sequence>
<gene>
    <name evidence="1" type="ORF">MZO42_20035</name>
</gene>
<comment type="caution">
    <text evidence="1">The sequence shown here is derived from an EMBL/GenBank/DDBJ whole genome shotgun (WGS) entry which is preliminary data.</text>
</comment>
<accession>A0ABU3N908</accession>
<evidence type="ECO:0000313" key="1">
    <source>
        <dbReference type="EMBL" id="MDT8760995.1"/>
    </source>
</evidence>
<proteinExistence type="predicted"/>
<protein>
    <submittedName>
        <fullName evidence="1">Uncharacterized protein</fullName>
    </submittedName>
</protein>
<reference evidence="1" key="1">
    <citation type="submission" date="2022-04" db="EMBL/GenBank/DDBJ databases">
        <title>Tomato heritable bacteria conferring resistance against bacterial wilt.</title>
        <authorList>
            <person name="Yin J."/>
        </authorList>
    </citation>
    <scope>NUCLEOTIDE SEQUENCE</scope>
    <source>
        <strain evidence="1">Cra20</strain>
    </source>
</reference>